<dbReference type="AlphaFoldDB" id="A0A0N8T1M5"/>
<gene>
    <name evidence="3" type="ORF">ALO44_100380</name>
</gene>
<sequence length="311" mass="34915">MTMSGGWVMLLAKKYCQGHGIELGAAAHNAFNLANCLNVAPCNGVDFLHPRDMEDYQQYFVEQMKVSGDVSKVDMLGDFQCIHTADSSVDYLISSHVIEHVPNLLSAYVESFRVLKNGGVFFCIFPKRTAAKTDRARRLTTLAQMIEDYENKVDMTTVTEGEWRGHYQVFSLQSMLRAVNYVNSSGLGCWYIECVEETDSKVGNGHTVVLRKVEGLSAEKWQEVGDFNTQFNQLLMAGKLENALTLTKIMLSFNFFDATRLHLAGALSRQLGNVAEGVEFLRQALVVDPENEDYRKEFIEVTGTPFHNPVL</sequence>
<dbReference type="SUPFAM" id="SSF48439">
    <property type="entry name" value="Protein prenylyltransferase"/>
    <property type="match status" value="1"/>
</dbReference>
<keyword evidence="3" id="KW-0489">Methyltransferase</keyword>
<comment type="caution">
    <text evidence="3">The sequence shown here is derived from an EMBL/GenBank/DDBJ whole genome shotgun (WGS) entry which is preliminary data.</text>
</comment>
<evidence type="ECO:0000313" key="3">
    <source>
        <dbReference type="EMBL" id="KPY80408.1"/>
    </source>
</evidence>
<dbReference type="Gene3D" id="3.40.50.150">
    <property type="entry name" value="Vaccinia Virus protein VP39"/>
    <property type="match status" value="1"/>
</dbReference>
<dbReference type="STRING" id="129140.ALO44_100380"/>
<dbReference type="SUPFAM" id="SSF53335">
    <property type="entry name" value="S-adenosyl-L-methionine-dependent methyltransferases"/>
    <property type="match status" value="1"/>
</dbReference>
<dbReference type="GO" id="GO:0032259">
    <property type="term" value="P:methylation"/>
    <property type="evidence" value="ECO:0007669"/>
    <property type="project" value="UniProtKB-KW"/>
</dbReference>
<evidence type="ECO:0000256" key="1">
    <source>
        <dbReference type="PROSITE-ProRule" id="PRU00339"/>
    </source>
</evidence>
<dbReference type="PROSITE" id="PS50005">
    <property type="entry name" value="TPR"/>
    <property type="match status" value="1"/>
</dbReference>
<feature type="repeat" description="TPR" evidence="1">
    <location>
        <begin position="258"/>
        <end position="291"/>
    </location>
</feature>
<feature type="domain" description="Methyltransferase type 11" evidence="2">
    <location>
        <begin position="60"/>
        <end position="123"/>
    </location>
</feature>
<keyword evidence="1" id="KW-0802">TPR repeat</keyword>
<dbReference type="InterPro" id="IPR029063">
    <property type="entry name" value="SAM-dependent_MTases_sf"/>
</dbReference>
<dbReference type="InterPro" id="IPR013216">
    <property type="entry name" value="Methyltransf_11"/>
</dbReference>
<accession>A0A0N8T1M5</accession>
<evidence type="ECO:0000259" key="2">
    <source>
        <dbReference type="Pfam" id="PF08241"/>
    </source>
</evidence>
<name>A0A0N8T1M5_9PSED</name>
<dbReference type="Pfam" id="PF08241">
    <property type="entry name" value="Methyltransf_11"/>
    <property type="match status" value="1"/>
</dbReference>
<dbReference type="EMBL" id="LJRM01000198">
    <property type="protein sequence ID" value="KPY80408.1"/>
    <property type="molecule type" value="Genomic_DNA"/>
</dbReference>
<dbReference type="Proteomes" id="UP000050474">
    <property type="component" value="Unassembled WGS sequence"/>
</dbReference>
<dbReference type="InterPro" id="IPR019734">
    <property type="entry name" value="TPR_rpt"/>
</dbReference>
<organism evidence="3 4">
    <name type="scientific">Pseudomonas syringae pv. tagetis</name>
    <dbReference type="NCBI Taxonomy" id="129140"/>
    <lineage>
        <taxon>Bacteria</taxon>
        <taxon>Pseudomonadati</taxon>
        <taxon>Pseudomonadota</taxon>
        <taxon>Gammaproteobacteria</taxon>
        <taxon>Pseudomonadales</taxon>
        <taxon>Pseudomonadaceae</taxon>
        <taxon>Pseudomonas</taxon>
    </lineage>
</organism>
<evidence type="ECO:0000313" key="4">
    <source>
        <dbReference type="Proteomes" id="UP000050474"/>
    </source>
</evidence>
<dbReference type="PATRIC" id="fig|129140.3.peg.150"/>
<reference evidence="3 4" key="1">
    <citation type="submission" date="2015-09" db="EMBL/GenBank/DDBJ databases">
        <title>Genome announcement of multiple Pseudomonas syringae strains.</title>
        <authorList>
            <person name="Thakur S."/>
            <person name="Wang P.W."/>
            <person name="Gong Y."/>
            <person name="Weir B.S."/>
            <person name="Guttman D.S."/>
        </authorList>
    </citation>
    <scope>NUCLEOTIDE SEQUENCE [LARGE SCALE GENOMIC DNA]</scope>
    <source>
        <strain evidence="3 4">ICMP4091</strain>
    </source>
</reference>
<protein>
    <submittedName>
        <fullName evidence="3">Methyltransferase type 11</fullName>
    </submittedName>
</protein>
<proteinExistence type="predicted"/>
<keyword evidence="3" id="KW-0808">Transferase</keyword>
<dbReference type="GO" id="GO:0008757">
    <property type="term" value="F:S-adenosylmethionine-dependent methyltransferase activity"/>
    <property type="evidence" value="ECO:0007669"/>
    <property type="project" value="InterPro"/>
</dbReference>